<sequence precursor="true">MLTLLGGLSLTTHVGAAPAGALPFSPEEQRIVDELPFGFTGNACKPASNAPPGSVASLDCDQNAGLRAPTVGRFTRFADLDSMNSAFRNDLASRGADYAPVPCPGVDGSPGQWHYTASPGETAGQISCGTFKGAPDIEWTRDQELLLLNVHGGQDLNSLFGWWDGYANARPVPYTH</sequence>
<name>A0A0U1DDF2_9MYCO</name>
<dbReference type="RefSeq" id="WP_090421161.1">
    <property type="nucleotide sequence ID" value="NZ_CTEC01000001.1"/>
</dbReference>
<dbReference type="EMBL" id="CTEC01000001">
    <property type="protein sequence ID" value="CQD13489.1"/>
    <property type="molecule type" value="Genomic_DNA"/>
</dbReference>
<keyword evidence="2" id="KW-1185">Reference proteome</keyword>
<keyword evidence="1" id="KW-0808">Transferase</keyword>
<dbReference type="GO" id="GO:0004674">
    <property type="term" value="F:protein serine/threonine kinase activity"/>
    <property type="evidence" value="ECO:0007669"/>
    <property type="project" value="UniProtKB-KW"/>
</dbReference>
<accession>A0A0U1DDF2</accession>
<keyword evidence="1" id="KW-0418">Kinase</keyword>
<organism evidence="1 2">
    <name type="scientific">Mycobacterium europaeum</name>
    <dbReference type="NCBI Taxonomy" id="761804"/>
    <lineage>
        <taxon>Bacteria</taxon>
        <taxon>Bacillati</taxon>
        <taxon>Actinomycetota</taxon>
        <taxon>Actinomycetes</taxon>
        <taxon>Mycobacteriales</taxon>
        <taxon>Mycobacteriaceae</taxon>
        <taxon>Mycobacterium</taxon>
        <taxon>Mycobacterium simiae complex</taxon>
    </lineage>
</organism>
<evidence type="ECO:0000313" key="1">
    <source>
        <dbReference type="EMBL" id="CQD13489.1"/>
    </source>
</evidence>
<dbReference type="AlphaFoldDB" id="A0A0U1DDF2"/>
<keyword evidence="1" id="KW-0723">Serine/threonine-protein kinase</keyword>
<reference evidence="2" key="1">
    <citation type="submission" date="2015-03" db="EMBL/GenBank/DDBJ databases">
        <authorList>
            <person name="Urmite Genomes"/>
        </authorList>
    </citation>
    <scope>NUCLEOTIDE SEQUENCE [LARGE SCALE GENOMIC DNA]</scope>
    <source>
        <strain evidence="2">CSUR P1344</strain>
    </source>
</reference>
<protein>
    <submittedName>
        <fullName evidence="1">Serine/threonine protein kinase</fullName>
    </submittedName>
</protein>
<evidence type="ECO:0000313" key="2">
    <source>
        <dbReference type="Proteomes" id="UP000199601"/>
    </source>
</evidence>
<gene>
    <name evidence="1" type="ORF">BN000_02937</name>
</gene>
<proteinExistence type="predicted"/>
<dbReference type="Proteomes" id="UP000199601">
    <property type="component" value="Unassembled WGS sequence"/>
</dbReference>